<feature type="compositionally biased region" description="Basic and acidic residues" evidence="1">
    <location>
        <begin position="1"/>
        <end position="10"/>
    </location>
</feature>
<evidence type="ECO:0000313" key="2">
    <source>
        <dbReference type="Proteomes" id="UP000887566"/>
    </source>
</evidence>
<organism evidence="2 3">
    <name type="scientific">Plectus sambesii</name>
    <dbReference type="NCBI Taxonomy" id="2011161"/>
    <lineage>
        <taxon>Eukaryota</taxon>
        <taxon>Metazoa</taxon>
        <taxon>Ecdysozoa</taxon>
        <taxon>Nematoda</taxon>
        <taxon>Chromadorea</taxon>
        <taxon>Plectida</taxon>
        <taxon>Plectina</taxon>
        <taxon>Plectoidea</taxon>
        <taxon>Plectidae</taxon>
        <taxon>Plectus</taxon>
    </lineage>
</organism>
<evidence type="ECO:0000256" key="1">
    <source>
        <dbReference type="SAM" id="MobiDB-lite"/>
    </source>
</evidence>
<keyword evidence="2" id="KW-1185">Reference proteome</keyword>
<dbReference type="WBParaSite" id="PSAMB.scaffold8830size5725.g31836.t1">
    <property type="protein sequence ID" value="PSAMB.scaffold8830size5725.g31836.t1"/>
    <property type="gene ID" value="PSAMB.scaffold8830size5725.g31836"/>
</dbReference>
<reference evidence="3" key="1">
    <citation type="submission" date="2022-11" db="UniProtKB">
        <authorList>
            <consortium name="WormBaseParasite"/>
        </authorList>
    </citation>
    <scope>IDENTIFICATION</scope>
</reference>
<name>A0A914XLA0_9BILA</name>
<protein>
    <submittedName>
        <fullName evidence="3">Uncharacterized protein</fullName>
    </submittedName>
</protein>
<dbReference type="Proteomes" id="UP000887566">
    <property type="component" value="Unplaced"/>
</dbReference>
<feature type="compositionally biased region" description="Polar residues" evidence="1">
    <location>
        <begin position="27"/>
        <end position="42"/>
    </location>
</feature>
<evidence type="ECO:0000313" key="3">
    <source>
        <dbReference type="WBParaSite" id="PSAMB.scaffold8830size5725.g31836.t1"/>
    </source>
</evidence>
<sequence length="99" mass="11000">MRIFADDRQSKGAVDAQRVIGFAAPPSTRTSRPPHASTTARTSYHHSLRSVTNRLHCLPPTYATTALPDIAMPTNPPRRSRRPARPTYRSSPTPPQQQN</sequence>
<feature type="region of interest" description="Disordered" evidence="1">
    <location>
        <begin position="63"/>
        <end position="99"/>
    </location>
</feature>
<proteinExistence type="predicted"/>
<feature type="region of interest" description="Disordered" evidence="1">
    <location>
        <begin position="1"/>
        <end position="48"/>
    </location>
</feature>
<accession>A0A914XLA0</accession>
<dbReference type="AlphaFoldDB" id="A0A914XLA0"/>